<dbReference type="EMBL" id="NOWC01000026">
    <property type="protein sequence ID" value="OZS73076.1"/>
    <property type="molecule type" value="Genomic_DNA"/>
</dbReference>
<sequence length="140" mass="16435">MMTKEMIMMNKKMIETESWPICEMNVFPSTMDETRLWLEEMDMLLARRNEFVLIYPPVVKKEKPSLEDMESMKYIRRWLKDAKEAMEQHCRALIVTLQPDGRDQEEMERMAPMLSALYGPQVLIANNSMAAKEQAQSVLA</sequence>
<protein>
    <submittedName>
        <fullName evidence="2">Uncharacterized protein</fullName>
    </submittedName>
</protein>
<reference evidence="2 3" key="1">
    <citation type="submission" date="2017-07" db="EMBL/GenBank/DDBJ databases">
        <title>blaIMP-27 on transferable plasmids in Proteus mirabilis and Providencia rettgeri.</title>
        <authorList>
            <person name="Potter R."/>
        </authorList>
    </citation>
    <scope>NUCLEOTIDE SEQUENCE [LARGE SCALE GENOMIC DNA]</scope>
    <source>
        <strain evidence="2 3">PR1</strain>
    </source>
</reference>
<accession>A0A264VNY9</accession>
<comment type="caution">
    <text evidence="2">The sequence shown here is derived from an EMBL/GenBank/DDBJ whole genome shotgun (WGS) entry which is preliminary data.</text>
</comment>
<proteinExistence type="predicted"/>
<evidence type="ECO:0000313" key="3">
    <source>
        <dbReference type="Proteomes" id="UP000216001"/>
    </source>
</evidence>
<organism evidence="2 3">
    <name type="scientific">Providencia rettgeri</name>
    <dbReference type="NCBI Taxonomy" id="587"/>
    <lineage>
        <taxon>Bacteria</taxon>
        <taxon>Pseudomonadati</taxon>
        <taxon>Pseudomonadota</taxon>
        <taxon>Gammaproteobacteria</taxon>
        <taxon>Enterobacterales</taxon>
        <taxon>Morganellaceae</taxon>
        <taxon>Providencia</taxon>
    </lineage>
</organism>
<reference evidence="1" key="2">
    <citation type="submission" date="2021-07" db="EMBL/GenBank/DDBJ databases">
        <authorList>
            <person name="Stanton E."/>
        </authorList>
    </citation>
    <scope>NUCLEOTIDE SEQUENCE</scope>
    <source>
        <strain evidence="1">2021EL-01139</strain>
    </source>
</reference>
<gene>
    <name evidence="2" type="ORF">CHI95_18290</name>
    <name evidence="1" type="ORF">KYI77_17750</name>
</gene>
<evidence type="ECO:0000313" key="2">
    <source>
        <dbReference type="EMBL" id="OZS73076.1"/>
    </source>
</evidence>
<name>A0A264VNY9_PRORE</name>
<dbReference type="EMBL" id="JAHWLI010000071">
    <property type="protein sequence ID" value="MBW3118293.1"/>
    <property type="molecule type" value="Genomic_DNA"/>
</dbReference>
<dbReference type="Proteomes" id="UP000216001">
    <property type="component" value="Unassembled WGS sequence"/>
</dbReference>
<dbReference type="AlphaFoldDB" id="A0A264VNY9"/>
<evidence type="ECO:0000313" key="1">
    <source>
        <dbReference type="EMBL" id="MBW3118293.1"/>
    </source>
</evidence>
<dbReference type="Proteomes" id="UP001155882">
    <property type="component" value="Unassembled WGS sequence"/>
</dbReference>